<accession>A0ABN8XL77</accession>
<dbReference type="Proteomes" id="UP001176941">
    <property type="component" value="Unassembled WGS sequence"/>
</dbReference>
<sequence length="70" mass="7723">RQVRPRKPPLAGAAEAAHHDCRAGRARSRNSCRPCLRSLSLQPEKPPRREARAPPLEKSPHGTEVSAQPK</sequence>
<organism evidence="2 3">
    <name type="scientific">Rangifer tarandus platyrhynchus</name>
    <name type="common">Svalbard reindeer</name>
    <dbReference type="NCBI Taxonomy" id="3082113"/>
    <lineage>
        <taxon>Eukaryota</taxon>
        <taxon>Metazoa</taxon>
        <taxon>Chordata</taxon>
        <taxon>Craniata</taxon>
        <taxon>Vertebrata</taxon>
        <taxon>Euteleostomi</taxon>
        <taxon>Mammalia</taxon>
        <taxon>Eutheria</taxon>
        <taxon>Laurasiatheria</taxon>
        <taxon>Artiodactyla</taxon>
        <taxon>Ruminantia</taxon>
        <taxon>Pecora</taxon>
        <taxon>Cervidae</taxon>
        <taxon>Odocoileinae</taxon>
        <taxon>Rangifer</taxon>
    </lineage>
</organism>
<evidence type="ECO:0000313" key="3">
    <source>
        <dbReference type="Proteomes" id="UP001176941"/>
    </source>
</evidence>
<feature type="non-terminal residue" evidence="2">
    <location>
        <position position="1"/>
    </location>
</feature>
<dbReference type="EMBL" id="CATKSN020000727">
    <property type="protein sequence ID" value="CAI9150190.1"/>
    <property type="molecule type" value="Genomic_DNA"/>
</dbReference>
<protein>
    <submittedName>
        <fullName evidence="2">Uncharacterized protein</fullName>
    </submittedName>
</protein>
<feature type="region of interest" description="Disordered" evidence="1">
    <location>
        <begin position="1"/>
        <end position="70"/>
    </location>
</feature>
<comment type="caution">
    <text evidence="2">The sequence shown here is derived from an EMBL/GenBank/DDBJ whole genome shotgun (WGS) entry which is preliminary data.</text>
</comment>
<keyword evidence="3" id="KW-1185">Reference proteome</keyword>
<name>A0ABN8XL77_RANTA</name>
<evidence type="ECO:0000256" key="1">
    <source>
        <dbReference type="SAM" id="MobiDB-lite"/>
    </source>
</evidence>
<proteinExistence type="predicted"/>
<gene>
    <name evidence="2" type="ORF">MRATA1EN1_LOCUS31808</name>
</gene>
<reference evidence="2" key="1">
    <citation type="submission" date="2023-04" db="EMBL/GenBank/DDBJ databases">
        <authorList>
            <consortium name="ELIXIR-Norway"/>
        </authorList>
    </citation>
    <scope>NUCLEOTIDE SEQUENCE [LARGE SCALE GENOMIC DNA]</scope>
</reference>
<evidence type="ECO:0000313" key="2">
    <source>
        <dbReference type="EMBL" id="CAI9150190.1"/>
    </source>
</evidence>